<dbReference type="GO" id="GO:0005524">
    <property type="term" value="F:ATP binding"/>
    <property type="evidence" value="ECO:0007669"/>
    <property type="project" value="UniProtKB-KW"/>
</dbReference>
<dbReference type="InterPro" id="IPR001650">
    <property type="entry name" value="Helicase_C-like"/>
</dbReference>
<feature type="compositionally biased region" description="Basic residues" evidence="18">
    <location>
        <begin position="79"/>
        <end position="88"/>
    </location>
</feature>
<comment type="subcellular location">
    <subcellularLocation>
        <location evidence="1">Nucleus</location>
        <location evidence="1">Nucleolus</location>
    </subcellularLocation>
</comment>
<dbReference type="SUPFAM" id="SSF52540">
    <property type="entry name" value="P-loop containing nucleoside triphosphate hydrolases"/>
    <property type="match status" value="2"/>
</dbReference>
<evidence type="ECO:0000256" key="17">
    <source>
        <dbReference type="SAM" id="Coils"/>
    </source>
</evidence>
<reference evidence="22 23" key="1">
    <citation type="journal article" date="2020" name="ISME J.">
        <title>Uncovering the hidden diversity of litter-decomposition mechanisms in mushroom-forming fungi.</title>
        <authorList>
            <person name="Floudas D."/>
            <person name="Bentzer J."/>
            <person name="Ahren D."/>
            <person name="Johansson T."/>
            <person name="Persson P."/>
            <person name="Tunlid A."/>
        </authorList>
    </citation>
    <scope>NUCLEOTIDE SEQUENCE [LARGE SCALE GENOMIC DNA]</scope>
    <source>
        <strain evidence="22 23">CBS 101986</strain>
    </source>
</reference>
<name>A0A8H5EX29_9AGAR</name>
<feature type="compositionally biased region" description="Basic and acidic residues" evidence="18">
    <location>
        <begin position="746"/>
        <end position="760"/>
    </location>
</feature>
<dbReference type="EMBL" id="JAACJJ010000043">
    <property type="protein sequence ID" value="KAF5315477.1"/>
    <property type="molecule type" value="Genomic_DNA"/>
</dbReference>
<dbReference type="InterPro" id="IPR027417">
    <property type="entry name" value="P-loop_NTPase"/>
</dbReference>
<evidence type="ECO:0000313" key="22">
    <source>
        <dbReference type="EMBL" id="KAF5315477.1"/>
    </source>
</evidence>
<feature type="coiled-coil region" evidence="17">
    <location>
        <begin position="594"/>
        <end position="621"/>
    </location>
</feature>
<dbReference type="GO" id="GO:0006364">
    <property type="term" value="P:rRNA processing"/>
    <property type="evidence" value="ECO:0007669"/>
    <property type="project" value="UniProtKB-ARBA"/>
</dbReference>
<dbReference type="InterPro" id="IPR050079">
    <property type="entry name" value="DEAD_box_RNA_helicase"/>
</dbReference>
<keyword evidence="8" id="KW-0694">RNA-binding</keyword>
<organism evidence="22 23">
    <name type="scientific">Psilocybe cf. subviscida</name>
    <dbReference type="NCBI Taxonomy" id="2480587"/>
    <lineage>
        <taxon>Eukaryota</taxon>
        <taxon>Fungi</taxon>
        <taxon>Dikarya</taxon>
        <taxon>Basidiomycota</taxon>
        <taxon>Agaricomycotina</taxon>
        <taxon>Agaricomycetes</taxon>
        <taxon>Agaricomycetidae</taxon>
        <taxon>Agaricales</taxon>
        <taxon>Agaricineae</taxon>
        <taxon>Strophariaceae</taxon>
        <taxon>Psilocybe</taxon>
    </lineage>
</organism>
<keyword evidence="9" id="KW-0539">Nucleus</keyword>
<evidence type="ECO:0000256" key="12">
    <source>
        <dbReference type="ARBA" id="ARBA00044078"/>
    </source>
</evidence>
<comment type="caution">
    <text evidence="22">The sequence shown here is derived from an EMBL/GenBank/DDBJ whole genome shotgun (WGS) entry which is preliminary data.</text>
</comment>
<dbReference type="SMART" id="SM00487">
    <property type="entry name" value="DEXDc"/>
    <property type="match status" value="1"/>
</dbReference>
<comment type="similarity">
    <text evidence="11">Belongs to the DEAD box helicase family. DDX27/DRS1 subfamily.</text>
</comment>
<dbReference type="GO" id="GO:0005730">
    <property type="term" value="C:nucleolus"/>
    <property type="evidence" value="ECO:0007669"/>
    <property type="project" value="UniProtKB-SubCell"/>
</dbReference>
<dbReference type="PROSITE" id="PS51195">
    <property type="entry name" value="Q_MOTIF"/>
    <property type="match status" value="1"/>
</dbReference>
<keyword evidence="7 16" id="KW-0067">ATP-binding</keyword>
<keyword evidence="5 16" id="KW-0378">Hydrolase</keyword>
<dbReference type="Gene3D" id="3.40.50.300">
    <property type="entry name" value="P-loop containing nucleotide triphosphate hydrolases"/>
    <property type="match status" value="2"/>
</dbReference>
<sequence>MSDYVMTIDSDVEDVPIPSTSKSSKITGPVDDTKLDPDFVFDIGGDPYIDLTTKGAGLDDLVKTGSKPEPISVDEIIARRRLASKRKRAAEESEEEEEDDDEDDEGDSQEDDEDNDELDSDVGGIQGESDEEDPLATSDEEGDEDEDEDDQEVAEMDDESSDSSDSEEETQIEKDRKAAFFDSETNTTETHDSFLSMNLSRPLLKAITTLGFSKPTPIQAATIPVALLGKDVVGNAVTGSGKTAAFIIPMLERLLYRDKGKRAAATRCVVLVPTRELAVQCFDVGQKLATHTDIQFALLVGGLSLKSQEVALRARPDIVVATPGRLIDHIRNSPSFNLDAVDILVLDEADRMLSDGFADELNEIIKSCPTSRQTMLFSATMTDSVDELVKMSLNKPVRLFVDPKRTTAMGLVQEFVRVKAGKENERSALLVALCKRTFKSKVIVFLRSKKLAHQMRIVFGLCDMKCDELHGDLSQEQRLKALHGFREGAVDYLMATDLASRGLDIKGVETVINYDMPTQLAQYLHRVGRTARAGKKGRSITLVGEADRKMLKAAIKHSSGEDQVRHRIVPAETIQHWVEKLEDLKSEIGEIMVEEKEEKHLRKAEMELKKGQNMIEHEEEIYSRPARTWFQNAKEKEKAAELSKQLHESGGKLATKKVVDENKPKRDKMSGLSRKAKRRKMIAEEDKEFNDQKSIGASIRAAKKAARPDKIGVPEKRPARPAKKSKAKKPRKGGSAFESDFSSKAPSREGIRSRKDDAQKGAKKGGSKGNTVKSKGKGKPKRK</sequence>
<dbReference type="PANTHER" id="PTHR47959">
    <property type="entry name" value="ATP-DEPENDENT RNA HELICASE RHLE-RELATED"/>
    <property type="match status" value="1"/>
</dbReference>
<evidence type="ECO:0000256" key="10">
    <source>
        <dbReference type="ARBA" id="ARBA00043881"/>
    </source>
</evidence>
<evidence type="ECO:0000256" key="9">
    <source>
        <dbReference type="ARBA" id="ARBA00023242"/>
    </source>
</evidence>
<dbReference type="PROSITE" id="PS00039">
    <property type="entry name" value="DEAD_ATP_HELICASE"/>
    <property type="match status" value="1"/>
</dbReference>
<dbReference type="InterPro" id="IPR011545">
    <property type="entry name" value="DEAD/DEAH_box_helicase_dom"/>
</dbReference>
<proteinExistence type="inferred from homology"/>
<evidence type="ECO:0000256" key="5">
    <source>
        <dbReference type="ARBA" id="ARBA00022801"/>
    </source>
</evidence>
<keyword evidence="17" id="KW-0175">Coiled coil</keyword>
<evidence type="ECO:0000256" key="3">
    <source>
        <dbReference type="ARBA" id="ARBA00022517"/>
    </source>
</evidence>
<evidence type="ECO:0000256" key="11">
    <source>
        <dbReference type="ARBA" id="ARBA00043999"/>
    </source>
</evidence>
<feature type="region of interest" description="Disordered" evidence="18">
    <location>
        <begin position="1"/>
        <end position="34"/>
    </location>
</feature>
<dbReference type="GO" id="GO:0003724">
    <property type="term" value="F:RNA helicase activity"/>
    <property type="evidence" value="ECO:0007669"/>
    <property type="project" value="UniProtKB-EC"/>
</dbReference>
<dbReference type="PROSITE" id="PS51194">
    <property type="entry name" value="HELICASE_CTER"/>
    <property type="match status" value="1"/>
</dbReference>
<evidence type="ECO:0000259" key="19">
    <source>
        <dbReference type="PROSITE" id="PS51192"/>
    </source>
</evidence>
<evidence type="ECO:0000256" key="8">
    <source>
        <dbReference type="ARBA" id="ARBA00022884"/>
    </source>
</evidence>
<evidence type="ECO:0000259" key="20">
    <source>
        <dbReference type="PROSITE" id="PS51194"/>
    </source>
</evidence>
<dbReference type="Pfam" id="PF00271">
    <property type="entry name" value="Helicase_C"/>
    <property type="match status" value="1"/>
</dbReference>
<dbReference type="PANTHER" id="PTHR47959:SF1">
    <property type="entry name" value="ATP-DEPENDENT RNA HELICASE DBPA"/>
    <property type="match status" value="1"/>
</dbReference>
<evidence type="ECO:0000256" key="16">
    <source>
        <dbReference type="RuleBase" id="RU000492"/>
    </source>
</evidence>
<evidence type="ECO:0000256" key="1">
    <source>
        <dbReference type="ARBA" id="ARBA00004604"/>
    </source>
</evidence>
<dbReference type="InterPro" id="IPR000629">
    <property type="entry name" value="RNA-helicase_DEAD-box_CS"/>
</dbReference>
<gene>
    <name evidence="22" type="ORF">D9619_007326</name>
</gene>
<feature type="domain" description="DEAD-box RNA helicase Q" evidence="21">
    <location>
        <begin position="192"/>
        <end position="220"/>
    </location>
</feature>
<keyword evidence="3" id="KW-0690">Ribosome biogenesis</keyword>
<dbReference type="CDD" id="cd17947">
    <property type="entry name" value="DEADc_DDX27"/>
    <property type="match status" value="1"/>
</dbReference>
<dbReference type="AlphaFoldDB" id="A0A8H5EX29"/>
<feature type="domain" description="Helicase C-terminal" evidence="20">
    <location>
        <begin position="429"/>
        <end position="582"/>
    </location>
</feature>
<feature type="region of interest" description="Disordered" evidence="18">
    <location>
        <begin position="660"/>
        <end position="783"/>
    </location>
</feature>
<evidence type="ECO:0000256" key="14">
    <source>
        <dbReference type="ARBA" id="ARBA00047984"/>
    </source>
</evidence>
<dbReference type="GO" id="GO:0016787">
    <property type="term" value="F:hydrolase activity"/>
    <property type="evidence" value="ECO:0007669"/>
    <property type="project" value="UniProtKB-KW"/>
</dbReference>
<dbReference type="GO" id="GO:0005829">
    <property type="term" value="C:cytosol"/>
    <property type="evidence" value="ECO:0007669"/>
    <property type="project" value="TreeGrafter"/>
</dbReference>
<keyword evidence="23" id="KW-1185">Reference proteome</keyword>
<feature type="compositionally biased region" description="Basic residues" evidence="18">
    <location>
        <begin position="774"/>
        <end position="783"/>
    </location>
</feature>
<evidence type="ECO:0000256" key="7">
    <source>
        <dbReference type="ARBA" id="ARBA00022840"/>
    </source>
</evidence>
<feature type="region of interest" description="Disordered" evidence="18">
    <location>
        <begin position="55"/>
        <end position="193"/>
    </location>
</feature>
<keyword evidence="6 16" id="KW-0347">Helicase</keyword>
<evidence type="ECO:0000313" key="23">
    <source>
        <dbReference type="Proteomes" id="UP000567179"/>
    </source>
</evidence>
<feature type="domain" description="Helicase ATP-binding" evidence="19">
    <location>
        <begin position="223"/>
        <end position="399"/>
    </location>
</feature>
<accession>A0A8H5EX29</accession>
<dbReference type="Pfam" id="PF00270">
    <property type="entry name" value="DEAD"/>
    <property type="match status" value="1"/>
</dbReference>
<dbReference type="FunFam" id="3.40.50.300:FF:000842">
    <property type="entry name" value="ATP-dependent RNA helicase DRS1"/>
    <property type="match status" value="1"/>
</dbReference>
<feature type="compositionally biased region" description="Basic and acidic residues" evidence="18">
    <location>
        <begin position="706"/>
        <end position="718"/>
    </location>
</feature>
<dbReference type="CDD" id="cd18787">
    <property type="entry name" value="SF2_C_DEAD"/>
    <property type="match status" value="1"/>
</dbReference>
<evidence type="ECO:0000256" key="4">
    <source>
        <dbReference type="ARBA" id="ARBA00022741"/>
    </source>
</evidence>
<feature type="compositionally biased region" description="Acidic residues" evidence="18">
    <location>
        <begin position="128"/>
        <end position="170"/>
    </location>
</feature>
<evidence type="ECO:0000256" key="13">
    <source>
        <dbReference type="ARBA" id="ARBA00044094"/>
    </source>
</evidence>
<evidence type="ECO:0000256" key="6">
    <source>
        <dbReference type="ARBA" id="ARBA00022806"/>
    </source>
</evidence>
<evidence type="ECO:0000256" key="2">
    <source>
        <dbReference type="ARBA" id="ARBA00012552"/>
    </source>
</evidence>
<comment type="function">
    <text evidence="10">ATP-binding RNA helicase involved in ribosome assembly.</text>
</comment>
<protein>
    <recommendedName>
        <fullName evidence="12">ATP-dependent RNA helicase DRS1</fullName>
        <ecNumber evidence="2">3.6.4.13</ecNumber>
    </recommendedName>
    <alternativeName>
        <fullName evidence="13">ATP-dependent RNA helicase drs1</fullName>
    </alternativeName>
</protein>
<feature type="compositionally biased region" description="Acidic residues" evidence="18">
    <location>
        <begin position="92"/>
        <end position="120"/>
    </location>
</feature>
<feature type="compositionally biased region" description="Basic and acidic residues" evidence="18">
    <location>
        <begin position="660"/>
        <end position="669"/>
    </location>
</feature>
<evidence type="ECO:0000256" key="15">
    <source>
        <dbReference type="PROSITE-ProRule" id="PRU00552"/>
    </source>
</evidence>
<feature type="compositionally biased region" description="Polar residues" evidence="18">
    <location>
        <begin position="183"/>
        <end position="193"/>
    </location>
</feature>
<dbReference type="EC" id="3.6.4.13" evidence="2"/>
<feature type="compositionally biased region" description="Basic residues" evidence="18">
    <location>
        <begin position="719"/>
        <end position="732"/>
    </location>
</feature>
<dbReference type="Proteomes" id="UP000567179">
    <property type="component" value="Unassembled WGS sequence"/>
</dbReference>
<dbReference type="InterPro" id="IPR014001">
    <property type="entry name" value="Helicase_ATP-bd"/>
</dbReference>
<evidence type="ECO:0000259" key="21">
    <source>
        <dbReference type="PROSITE" id="PS51195"/>
    </source>
</evidence>
<keyword evidence="4 16" id="KW-0547">Nucleotide-binding</keyword>
<feature type="short sequence motif" description="Q motif" evidence="15">
    <location>
        <begin position="192"/>
        <end position="220"/>
    </location>
</feature>
<dbReference type="SMART" id="SM00490">
    <property type="entry name" value="HELICc"/>
    <property type="match status" value="1"/>
</dbReference>
<dbReference type="InterPro" id="IPR014014">
    <property type="entry name" value="RNA_helicase_DEAD_Q_motif"/>
</dbReference>
<evidence type="ECO:0000256" key="18">
    <source>
        <dbReference type="SAM" id="MobiDB-lite"/>
    </source>
</evidence>
<dbReference type="GO" id="GO:0003723">
    <property type="term" value="F:RNA binding"/>
    <property type="evidence" value="ECO:0007669"/>
    <property type="project" value="UniProtKB-KW"/>
</dbReference>
<comment type="catalytic activity">
    <reaction evidence="14">
        <text>ATP + H2O = ADP + phosphate + H(+)</text>
        <dbReference type="Rhea" id="RHEA:13065"/>
        <dbReference type="ChEBI" id="CHEBI:15377"/>
        <dbReference type="ChEBI" id="CHEBI:15378"/>
        <dbReference type="ChEBI" id="CHEBI:30616"/>
        <dbReference type="ChEBI" id="CHEBI:43474"/>
        <dbReference type="ChEBI" id="CHEBI:456216"/>
        <dbReference type="EC" id="3.6.4.13"/>
    </reaction>
</comment>
<dbReference type="PROSITE" id="PS51192">
    <property type="entry name" value="HELICASE_ATP_BIND_1"/>
    <property type="match status" value="1"/>
</dbReference>
<dbReference type="OrthoDB" id="10259843at2759"/>